<dbReference type="Gene3D" id="3.30.470.20">
    <property type="entry name" value="ATP-grasp fold, B domain"/>
    <property type="match status" value="1"/>
</dbReference>
<comment type="cofactor">
    <cofactor evidence="1">
        <name>Mn(2+)</name>
        <dbReference type="ChEBI" id="CHEBI:29035"/>
    </cofactor>
</comment>
<dbReference type="InterPro" id="IPR004215">
    <property type="entry name" value="GSHS_N"/>
</dbReference>
<evidence type="ECO:0000259" key="11">
    <source>
        <dbReference type="PROSITE" id="PS50975"/>
    </source>
</evidence>
<dbReference type="UniPathway" id="UPA00142">
    <property type="reaction ID" value="UER00210"/>
</dbReference>
<evidence type="ECO:0000256" key="3">
    <source>
        <dbReference type="ARBA" id="ARBA00022598"/>
    </source>
</evidence>
<evidence type="ECO:0000313" key="15">
    <source>
        <dbReference type="Proteomes" id="UP000321514"/>
    </source>
</evidence>
<evidence type="ECO:0000256" key="9">
    <source>
        <dbReference type="ARBA" id="ARBA00023211"/>
    </source>
</evidence>
<evidence type="ECO:0000313" key="12">
    <source>
        <dbReference type="EMBL" id="GEN11346.1"/>
    </source>
</evidence>
<dbReference type="OrthoDB" id="9785415at2"/>
<keyword evidence="7 10" id="KW-0067">ATP-binding</keyword>
<dbReference type="InterPro" id="IPR011761">
    <property type="entry name" value="ATP-grasp"/>
</dbReference>
<keyword evidence="9" id="KW-0464">Manganese</keyword>
<dbReference type="PROSITE" id="PS50975">
    <property type="entry name" value="ATP_GRASP"/>
    <property type="match status" value="1"/>
</dbReference>
<dbReference type="EC" id="6.3.2.3" evidence="10"/>
<dbReference type="NCBIfam" id="NF003573">
    <property type="entry name" value="PRK05246.1"/>
    <property type="match status" value="1"/>
</dbReference>
<dbReference type="GO" id="GO:0046872">
    <property type="term" value="F:metal ion binding"/>
    <property type="evidence" value="ECO:0007669"/>
    <property type="project" value="UniProtKB-KW"/>
</dbReference>
<dbReference type="PANTHER" id="PTHR21621:SF4">
    <property type="entry name" value="GLUTATHIONE SYNTHETASE"/>
    <property type="match status" value="1"/>
</dbReference>
<dbReference type="InterPro" id="IPR006284">
    <property type="entry name" value="Glut_synth_pro"/>
</dbReference>
<keyword evidence="4 10" id="KW-0317">Glutathione biosynthesis</keyword>
<evidence type="ECO:0000256" key="2">
    <source>
        <dbReference type="ARBA" id="ARBA00001946"/>
    </source>
</evidence>
<dbReference type="Pfam" id="PF02955">
    <property type="entry name" value="GSH-S_ATP"/>
    <property type="match status" value="1"/>
</dbReference>
<dbReference type="Proteomes" id="UP000321514">
    <property type="component" value="Unassembled WGS sequence"/>
</dbReference>
<organism evidence="12 15">
    <name type="scientific">Myxococcus fulvus</name>
    <dbReference type="NCBI Taxonomy" id="33"/>
    <lineage>
        <taxon>Bacteria</taxon>
        <taxon>Pseudomonadati</taxon>
        <taxon>Myxococcota</taxon>
        <taxon>Myxococcia</taxon>
        <taxon>Myxococcales</taxon>
        <taxon>Cystobacterineae</taxon>
        <taxon>Myxococcaceae</taxon>
        <taxon>Myxococcus</taxon>
    </lineage>
</organism>
<name>A0A511TAZ2_MYXFU</name>
<evidence type="ECO:0000256" key="8">
    <source>
        <dbReference type="ARBA" id="ARBA00022842"/>
    </source>
</evidence>
<keyword evidence="14" id="KW-1185">Reference proteome</keyword>
<keyword evidence="5" id="KW-0479">Metal-binding</keyword>
<dbReference type="PANTHER" id="PTHR21621">
    <property type="entry name" value="RIBOSOMAL PROTEIN S6 MODIFICATION PROTEIN"/>
    <property type="match status" value="1"/>
</dbReference>
<dbReference type="SUPFAM" id="SSF52440">
    <property type="entry name" value="PreATP-grasp domain"/>
    <property type="match status" value="1"/>
</dbReference>
<dbReference type="InterPro" id="IPR004218">
    <property type="entry name" value="GSHS_ATP-bd"/>
</dbReference>
<comment type="pathway">
    <text evidence="10">Sulfur metabolism; glutathione biosynthesis; glutathione from L-cysteine and L-glutamate: step 2/2.</text>
</comment>
<dbReference type="GO" id="GO:0005524">
    <property type="term" value="F:ATP binding"/>
    <property type="evidence" value="ECO:0007669"/>
    <property type="project" value="UniProtKB-UniRule"/>
</dbReference>
<reference evidence="13 14" key="1">
    <citation type="submission" date="2016-10" db="EMBL/GenBank/DDBJ databases">
        <authorList>
            <person name="Varghese N."/>
            <person name="Submissions S."/>
        </authorList>
    </citation>
    <scope>NUCLEOTIDE SEQUENCE [LARGE SCALE GENOMIC DNA]</scope>
    <source>
        <strain evidence="13 14">DSM 16525</strain>
    </source>
</reference>
<keyword evidence="6 10" id="KW-0547">Nucleotide-binding</keyword>
<accession>A0A511TAZ2</accession>
<sequence length="321" mass="35540">MAPLTLGFLMDPLETVRVDHDSTFALMLEAQKRGHRVVYFEQGWLRFNGRVAEARMRHVTVRRELGRHFDVLDEAPRELSTVDVLFLRKDPPVDAEFLHATQLVELCGDRPPVYINDPAGIRDANEKLFSLRYPDLMPETRITRELPVLLDFIARNAQGTILKPVDGFGGKGILFLAPGDRNARSAAELLTSGGREAVVAQAYIPESRQGDKRIILVDGEPVGGVLRVPSGDDHRGNMAAGGTPHKAVLSARDLEICERLKPELRKRGLLLVGIDVLGDYLTEVNVTSPTGLVEANHLDDVCIEARVLDVAERLAARRPKV</sequence>
<keyword evidence="3 10" id="KW-0436">Ligase</keyword>
<evidence type="ECO:0000256" key="4">
    <source>
        <dbReference type="ARBA" id="ARBA00022684"/>
    </source>
</evidence>
<dbReference type="Proteomes" id="UP000183760">
    <property type="component" value="Unassembled WGS sequence"/>
</dbReference>
<proteinExistence type="inferred from homology"/>
<evidence type="ECO:0000256" key="6">
    <source>
        <dbReference type="ARBA" id="ARBA00022741"/>
    </source>
</evidence>
<dbReference type="STRING" id="1334629.MFUL124B02_00090"/>
<keyword evidence="8" id="KW-0460">Magnesium</keyword>
<dbReference type="RefSeq" id="WP_074958884.1">
    <property type="nucleotide sequence ID" value="NZ_BJXR01000046.1"/>
</dbReference>
<evidence type="ECO:0000256" key="5">
    <source>
        <dbReference type="ARBA" id="ARBA00022723"/>
    </source>
</evidence>
<dbReference type="GO" id="GO:0005737">
    <property type="term" value="C:cytoplasm"/>
    <property type="evidence" value="ECO:0007669"/>
    <property type="project" value="TreeGrafter"/>
</dbReference>
<feature type="domain" description="ATP-grasp" evidence="11">
    <location>
        <begin position="127"/>
        <end position="312"/>
    </location>
</feature>
<dbReference type="Pfam" id="PF02951">
    <property type="entry name" value="GSH-S_N"/>
    <property type="match status" value="1"/>
</dbReference>
<comment type="catalytic activity">
    <reaction evidence="10">
        <text>gamma-L-glutamyl-L-cysteine + glycine + ATP = glutathione + ADP + phosphate + H(+)</text>
        <dbReference type="Rhea" id="RHEA:13557"/>
        <dbReference type="ChEBI" id="CHEBI:15378"/>
        <dbReference type="ChEBI" id="CHEBI:30616"/>
        <dbReference type="ChEBI" id="CHEBI:43474"/>
        <dbReference type="ChEBI" id="CHEBI:57305"/>
        <dbReference type="ChEBI" id="CHEBI:57925"/>
        <dbReference type="ChEBI" id="CHEBI:58173"/>
        <dbReference type="ChEBI" id="CHEBI:456216"/>
        <dbReference type="EC" id="6.3.2.3"/>
    </reaction>
</comment>
<dbReference type="NCBIfam" id="TIGR01380">
    <property type="entry name" value="glut_syn"/>
    <property type="match status" value="1"/>
</dbReference>
<evidence type="ECO:0000256" key="7">
    <source>
        <dbReference type="ARBA" id="ARBA00022840"/>
    </source>
</evidence>
<evidence type="ECO:0000313" key="14">
    <source>
        <dbReference type="Proteomes" id="UP000183760"/>
    </source>
</evidence>
<comment type="similarity">
    <text evidence="10">Belongs to the prokaryotic GSH synthase family.</text>
</comment>
<comment type="cofactor">
    <cofactor evidence="2">
        <name>Mg(2+)</name>
        <dbReference type="ChEBI" id="CHEBI:18420"/>
    </cofactor>
</comment>
<dbReference type="EMBL" id="BJXR01000046">
    <property type="protein sequence ID" value="GEN11346.1"/>
    <property type="molecule type" value="Genomic_DNA"/>
</dbReference>
<reference evidence="12 15" key="2">
    <citation type="submission" date="2019-07" db="EMBL/GenBank/DDBJ databases">
        <title>Whole genome shotgun sequence of Myxococcus fulvus NBRC 100333.</title>
        <authorList>
            <person name="Hosoyama A."/>
            <person name="Uohara A."/>
            <person name="Ohji S."/>
            <person name="Ichikawa N."/>
        </authorList>
    </citation>
    <scope>NUCLEOTIDE SEQUENCE [LARGE SCALE GENOMIC DNA]</scope>
    <source>
        <strain evidence="12 15">NBRC 100333</strain>
    </source>
</reference>
<dbReference type="SUPFAM" id="SSF56059">
    <property type="entry name" value="Glutathione synthetase ATP-binding domain-like"/>
    <property type="match status" value="1"/>
</dbReference>
<dbReference type="InterPro" id="IPR013815">
    <property type="entry name" value="ATP_grasp_subdomain_1"/>
</dbReference>
<evidence type="ECO:0000256" key="1">
    <source>
        <dbReference type="ARBA" id="ARBA00001936"/>
    </source>
</evidence>
<dbReference type="Gene3D" id="3.40.50.20">
    <property type="match status" value="1"/>
</dbReference>
<dbReference type="EMBL" id="FOIB01000014">
    <property type="protein sequence ID" value="SEU39808.1"/>
    <property type="molecule type" value="Genomic_DNA"/>
</dbReference>
<gene>
    <name evidence="10 12" type="primary">gshB</name>
    <name evidence="12" type="ORF">MFU01_63830</name>
    <name evidence="13" type="ORF">SAMN05443572_114194</name>
</gene>
<evidence type="ECO:0000313" key="13">
    <source>
        <dbReference type="EMBL" id="SEU39808.1"/>
    </source>
</evidence>
<dbReference type="AlphaFoldDB" id="A0A511TAZ2"/>
<dbReference type="HAMAP" id="MF_00162">
    <property type="entry name" value="GSH_S"/>
    <property type="match status" value="1"/>
</dbReference>
<evidence type="ECO:0000256" key="10">
    <source>
        <dbReference type="HAMAP-Rule" id="MF_00162"/>
    </source>
</evidence>
<dbReference type="GO" id="GO:0004363">
    <property type="term" value="F:glutathione synthase activity"/>
    <property type="evidence" value="ECO:0007669"/>
    <property type="project" value="UniProtKB-UniRule"/>
</dbReference>
<dbReference type="InterPro" id="IPR016185">
    <property type="entry name" value="PreATP-grasp_dom_sf"/>
</dbReference>
<comment type="caution">
    <text evidence="12">The sequence shown here is derived from an EMBL/GenBank/DDBJ whole genome shotgun (WGS) entry which is preliminary data.</text>
</comment>
<dbReference type="Gene3D" id="3.30.1490.20">
    <property type="entry name" value="ATP-grasp fold, A domain"/>
    <property type="match status" value="1"/>
</dbReference>
<protein>
    <recommendedName>
        <fullName evidence="10">Glutathione synthetase</fullName>
        <ecNumber evidence="10">6.3.2.3</ecNumber>
    </recommendedName>
    <alternativeName>
        <fullName evidence="10">GSH synthetase</fullName>
        <shortName evidence="10">GSH-S</shortName>
        <shortName evidence="10">GSHase</shortName>
    </alternativeName>
    <alternativeName>
        <fullName evidence="10">Glutathione synthase</fullName>
    </alternativeName>
</protein>